<dbReference type="InterPro" id="IPR012677">
    <property type="entry name" value="Nucleotide-bd_a/b_plait_sf"/>
</dbReference>
<organism evidence="6 7">
    <name type="scientific">Myodes glareolus</name>
    <name type="common">Bank vole</name>
    <name type="synonym">Clethrionomys glareolus</name>
    <dbReference type="NCBI Taxonomy" id="447135"/>
    <lineage>
        <taxon>Eukaryota</taxon>
        <taxon>Metazoa</taxon>
        <taxon>Chordata</taxon>
        <taxon>Craniata</taxon>
        <taxon>Vertebrata</taxon>
        <taxon>Euteleostomi</taxon>
        <taxon>Mammalia</taxon>
        <taxon>Eutheria</taxon>
        <taxon>Euarchontoglires</taxon>
        <taxon>Glires</taxon>
        <taxon>Rodentia</taxon>
        <taxon>Myomorpha</taxon>
        <taxon>Muroidea</taxon>
        <taxon>Cricetidae</taxon>
        <taxon>Arvicolinae</taxon>
        <taxon>Myodes</taxon>
    </lineage>
</organism>
<dbReference type="Proteomes" id="UP001488838">
    <property type="component" value="Unassembled WGS sequence"/>
</dbReference>
<evidence type="ECO:0000259" key="5">
    <source>
        <dbReference type="PROSITE" id="PS50102"/>
    </source>
</evidence>
<sequence>MIHIYLDTETGMPKGDATVSYEDPPTAKAAVERFDGKDFQKIKLKVSLAQKKPTTTLHPPMNPRLPGTLVYFLPPGG</sequence>
<keyword evidence="7" id="KW-1185">Reference proteome</keyword>
<feature type="domain" description="RRM" evidence="5">
    <location>
        <begin position="1"/>
        <end position="51"/>
    </location>
</feature>
<dbReference type="GO" id="GO:0006355">
    <property type="term" value="P:regulation of DNA-templated transcription"/>
    <property type="evidence" value="ECO:0007669"/>
    <property type="project" value="InterPro"/>
</dbReference>
<keyword evidence="3" id="KW-0539">Nucleus</keyword>
<evidence type="ECO:0000256" key="1">
    <source>
        <dbReference type="ARBA" id="ARBA00004123"/>
    </source>
</evidence>
<reference evidence="6 7" key="1">
    <citation type="journal article" date="2023" name="bioRxiv">
        <title>Conserved and derived expression patterns and positive selection on dental genes reveal complex evolutionary context of ever-growing rodent molars.</title>
        <authorList>
            <person name="Calamari Z.T."/>
            <person name="Song A."/>
            <person name="Cohen E."/>
            <person name="Akter M."/>
            <person name="Roy R.D."/>
            <person name="Hallikas O."/>
            <person name="Christensen M.M."/>
            <person name="Li P."/>
            <person name="Marangoni P."/>
            <person name="Jernvall J."/>
            <person name="Klein O.D."/>
        </authorList>
    </citation>
    <scope>NUCLEOTIDE SEQUENCE [LARGE SCALE GENOMIC DNA]</scope>
    <source>
        <strain evidence="6">V071</strain>
    </source>
</reference>
<comment type="caution">
    <text evidence="6">The sequence shown here is derived from an EMBL/GenBank/DDBJ whole genome shotgun (WGS) entry which is preliminary data.</text>
</comment>
<dbReference type="Gene3D" id="3.30.70.330">
    <property type="match status" value="1"/>
</dbReference>
<dbReference type="SUPFAM" id="SSF54928">
    <property type="entry name" value="RNA-binding domain, RBD"/>
    <property type="match status" value="1"/>
</dbReference>
<evidence type="ECO:0000313" key="7">
    <source>
        <dbReference type="Proteomes" id="UP001488838"/>
    </source>
</evidence>
<proteinExistence type="predicted"/>
<dbReference type="GO" id="GO:0005634">
    <property type="term" value="C:nucleus"/>
    <property type="evidence" value="ECO:0007669"/>
    <property type="project" value="UniProtKB-SubCell"/>
</dbReference>
<protein>
    <recommendedName>
        <fullName evidence="5">RRM domain-containing protein</fullName>
    </recommendedName>
</protein>
<dbReference type="PANTHER" id="PTHR23238">
    <property type="entry name" value="RNA BINDING PROTEIN"/>
    <property type="match status" value="1"/>
</dbReference>
<evidence type="ECO:0000256" key="3">
    <source>
        <dbReference type="ARBA" id="ARBA00023242"/>
    </source>
</evidence>
<dbReference type="AlphaFoldDB" id="A0AAW0JNQ5"/>
<comment type="subcellular location">
    <subcellularLocation>
        <location evidence="1">Nucleus</location>
    </subcellularLocation>
</comment>
<dbReference type="GO" id="GO:0003723">
    <property type="term" value="F:RNA binding"/>
    <property type="evidence" value="ECO:0007669"/>
    <property type="project" value="UniProtKB-UniRule"/>
</dbReference>
<evidence type="ECO:0000256" key="4">
    <source>
        <dbReference type="PROSITE-ProRule" id="PRU00176"/>
    </source>
</evidence>
<dbReference type="Pfam" id="PF00076">
    <property type="entry name" value="RRM_1"/>
    <property type="match status" value="1"/>
</dbReference>
<dbReference type="PROSITE" id="PS50102">
    <property type="entry name" value="RRM"/>
    <property type="match status" value="1"/>
</dbReference>
<name>A0AAW0JNQ5_MYOGA</name>
<dbReference type="InterPro" id="IPR000504">
    <property type="entry name" value="RRM_dom"/>
</dbReference>
<dbReference type="InterPro" id="IPR035979">
    <property type="entry name" value="RBD_domain_sf"/>
</dbReference>
<evidence type="ECO:0000313" key="6">
    <source>
        <dbReference type="EMBL" id="KAK7828617.1"/>
    </source>
</evidence>
<dbReference type="InterPro" id="IPR034870">
    <property type="entry name" value="TET_fam"/>
</dbReference>
<gene>
    <name evidence="6" type="ORF">U0070_007141</name>
</gene>
<dbReference type="EMBL" id="JBBHLL010000025">
    <property type="protein sequence ID" value="KAK7828617.1"/>
    <property type="molecule type" value="Genomic_DNA"/>
</dbReference>
<accession>A0AAW0JNQ5</accession>
<evidence type="ECO:0000256" key="2">
    <source>
        <dbReference type="ARBA" id="ARBA00022884"/>
    </source>
</evidence>
<keyword evidence="2 4" id="KW-0694">RNA-binding</keyword>